<feature type="transmembrane region" description="Helical" evidence="7">
    <location>
        <begin position="282"/>
        <end position="305"/>
    </location>
</feature>
<keyword evidence="3" id="KW-1003">Cell membrane</keyword>
<keyword evidence="2 7" id="KW-0813">Transport</keyword>
<dbReference type="Proteomes" id="UP000767327">
    <property type="component" value="Unassembled WGS sequence"/>
</dbReference>
<evidence type="ECO:0000259" key="8">
    <source>
        <dbReference type="PROSITE" id="PS50928"/>
    </source>
</evidence>
<dbReference type="PANTHER" id="PTHR43163">
    <property type="entry name" value="DIPEPTIDE TRANSPORT SYSTEM PERMEASE PROTEIN DPPB-RELATED"/>
    <property type="match status" value="1"/>
</dbReference>
<dbReference type="InterPro" id="IPR045621">
    <property type="entry name" value="BPD_transp_1_N"/>
</dbReference>
<dbReference type="Pfam" id="PF19300">
    <property type="entry name" value="BPD_transp_1_N"/>
    <property type="match status" value="1"/>
</dbReference>
<dbReference type="CDD" id="cd06261">
    <property type="entry name" value="TM_PBP2"/>
    <property type="match status" value="1"/>
</dbReference>
<dbReference type="InterPro" id="IPR000515">
    <property type="entry name" value="MetI-like"/>
</dbReference>
<sequence>MKKVLSRIGVFLITVAVASVAVFLLLSALPGDAAAIKLGTEASPQALEQMRHELGLDRPMYLRYLSWAGGMIRGDMGISANSGVSIAADVMQGLQVTLLLVVIAMVIALLIAFVFGILAAVYRERALGTVISVISQIGVSIPAFLAGLILVIVFSVGLGLLPATGWASPDDPVQFLRHVALPALSLGLVQGAILSRYVRSAVLEVTTEDFMRTARAKGLSSSQALRRHGIRNALVPIMNIAGVETASVLIGAVVVERVFEIRGLGSLLVSSVENRDLPEVQAIVMVLVVMVLFVNLVVDLLSAAVDPRFGGER</sequence>
<evidence type="ECO:0000313" key="9">
    <source>
        <dbReference type="EMBL" id="NLT79306.1"/>
    </source>
</evidence>
<feature type="transmembrane region" description="Helical" evidence="7">
    <location>
        <begin position="143"/>
        <end position="163"/>
    </location>
</feature>
<comment type="subcellular location">
    <subcellularLocation>
        <location evidence="1 7">Cell membrane</location>
        <topology evidence="1 7">Multi-pass membrane protein</topology>
    </subcellularLocation>
</comment>
<feature type="transmembrane region" description="Helical" evidence="7">
    <location>
        <begin position="175"/>
        <end position="194"/>
    </location>
</feature>
<dbReference type="PROSITE" id="PS50928">
    <property type="entry name" value="ABC_TM1"/>
    <property type="match status" value="1"/>
</dbReference>
<evidence type="ECO:0000256" key="1">
    <source>
        <dbReference type="ARBA" id="ARBA00004651"/>
    </source>
</evidence>
<dbReference type="GO" id="GO:0005886">
    <property type="term" value="C:plasma membrane"/>
    <property type="evidence" value="ECO:0007669"/>
    <property type="project" value="UniProtKB-SubCell"/>
</dbReference>
<dbReference type="InterPro" id="IPR035906">
    <property type="entry name" value="MetI-like_sf"/>
</dbReference>
<evidence type="ECO:0000256" key="2">
    <source>
        <dbReference type="ARBA" id="ARBA00022448"/>
    </source>
</evidence>
<dbReference type="GO" id="GO:0071916">
    <property type="term" value="F:dipeptide transmembrane transporter activity"/>
    <property type="evidence" value="ECO:0007669"/>
    <property type="project" value="TreeGrafter"/>
</dbReference>
<dbReference type="Pfam" id="PF00528">
    <property type="entry name" value="BPD_transp_1"/>
    <property type="match status" value="1"/>
</dbReference>
<name>A0A971CYZ8_9BIFI</name>
<reference evidence="9" key="2">
    <citation type="submission" date="2020-01" db="EMBL/GenBank/DDBJ databases">
        <authorList>
            <person name="Campanaro S."/>
        </authorList>
    </citation>
    <scope>NUCLEOTIDE SEQUENCE</scope>
    <source>
        <strain evidence="9">AS01afH2WH_6</strain>
    </source>
</reference>
<dbReference type="EMBL" id="JAAXZR010000013">
    <property type="protein sequence ID" value="NLT79306.1"/>
    <property type="molecule type" value="Genomic_DNA"/>
</dbReference>
<dbReference type="SUPFAM" id="SSF161098">
    <property type="entry name" value="MetI-like"/>
    <property type="match status" value="1"/>
</dbReference>
<reference evidence="9" key="1">
    <citation type="journal article" date="2020" name="Biotechnol. Biofuels">
        <title>New insights from the biogas microbiome by comprehensive genome-resolved metagenomics of nearly 1600 species originating from multiple anaerobic digesters.</title>
        <authorList>
            <person name="Campanaro S."/>
            <person name="Treu L."/>
            <person name="Rodriguez-R L.M."/>
            <person name="Kovalovszki A."/>
            <person name="Ziels R.M."/>
            <person name="Maus I."/>
            <person name="Zhu X."/>
            <person name="Kougias P.G."/>
            <person name="Basile A."/>
            <person name="Luo G."/>
            <person name="Schluter A."/>
            <person name="Konstantinidis K.T."/>
            <person name="Angelidaki I."/>
        </authorList>
    </citation>
    <scope>NUCLEOTIDE SEQUENCE</scope>
    <source>
        <strain evidence="9">AS01afH2WH_6</strain>
    </source>
</reference>
<evidence type="ECO:0000256" key="4">
    <source>
        <dbReference type="ARBA" id="ARBA00022692"/>
    </source>
</evidence>
<protein>
    <submittedName>
        <fullName evidence="9">ABC transporter permease</fullName>
    </submittedName>
</protein>
<accession>A0A971CYZ8</accession>
<feature type="transmembrane region" description="Helical" evidence="7">
    <location>
        <begin position="98"/>
        <end position="122"/>
    </location>
</feature>
<feature type="transmembrane region" description="Helical" evidence="7">
    <location>
        <begin position="233"/>
        <end position="255"/>
    </location>
</feature>
<evidence type="ECO:0000256" key="7">
    <source>
        <dbReference type="RuleBase" id="RU363032"/>
    </source>
</evidence>
<feature type="domain" description="ABC transmembrane type-1" evidence="8">
    <location>
        <begin position="94"/>
        <end position="298"/>
    </location>
</feature>
<evidence type="ECO:0000256" key="6">
    <source>
        <dbReference type="ARBA" id="ARBA00023136"/>
    </source>
</evidence>
<evidence type="ECO:0000256" key="3">
    <source>
        <dbReference type="ARBA" id="ARBA00022475"/>
    </source>
</evidence>
<comment type="caution">
    <text evidence="9">The sequence shown here is derived from an EMBL/GenBank/DDBJ whole genome shotgun (WGS) entry which is preliminary data.</text>
</comment>
<dbReference type="Gene3D" id="1.10.3720.10">
    <property type="entry name" value="MetI-like"/>
    <property type="match status" value="1"/>
</dbReference>
<dbReference type="AlphaFoldDB" id="A0A971CYZ8"/>
<evidence type="ECO:0000313" key="10">
    <source>
        <dbReference type="Proteomes" id="UP000767327"/>
    </source>
</evidence>
<comment type="similarity">
    <text evidence="7">Belongs to the binding-protein-dependent transport system permease family.</text>
</comment>
<gene>
    <name evidence="9" type="ORF">GXW98_03340</name>
</gene>
<keyword evidence="6 7" id="KW-0472">Membrane</keyword>
<proteinExistence type="inferred from homology"/>
<dbReference type="PANTHER" id="PTHR43163:SF6">
    <property type="entry name" value="DIPEPTIDE TRANSPORT SYSTEM PERMEASE PROTEIN DPPB-RELATED"/>
    <property type="match status" value="1"/>
</dbReference>
<evidence type="ECO:0000256" key="5">
    <source>
        <dbReference type="ARBA" id="ARBA00022989"/>
    </source>
</evidence>
<dbReference type="RefSeq" id="WP_273173037.1">
    <property type="nucleotide sequence ID" value="NZ_CP181270.1"/>
</dbReference>
<organism evidence="9 10">
    <name type="scientific">Bifidobacterium crudilactis</name>
    <dbReference type="NCBI Taxonomy" id="327277"/>
    <lineage>
        <taxon>Bacteria</taxon>
        <taxon>Bacillati</taxon>
        <taxon>Actinomycetota</taxon>
        <taxon>Actinomycetes</taxon>
        <taxon>Bifidobacteriales</taxon>
        <taxon>Bifidobacteriaceae</taxon>
        <taxon>Bifidobacterium</taxon>
    </lineage>
</organism>
<keyword evidence="4 7" id="KW-0812">Transmembrane</keyword>
<keyword evidence="5 7" id="KW-1133">Transmembrane helix</keyword>